<dbReference type="InterPro" id="IPR006680">
    <property type="entry name" value="Amidohydro-rel"/>
</dbReference>
<name>A0A6J6CLH0_9ZZZZ</name>
<dbReference type="PANTHER" id="PTHR43794">
    <property type="entry name" value="AMINOHYDROLASE SSNA-RELATED"/>
    <property type="match status" value="1"/>
</dbReference>
<accession>A0A6J6CLH0</accession>
<dbReference type="SUPFAM" id="SSF51338">
    <property type="entry name" value="Composite domain of metallo-dependent hydrolases"/>
    <property type="match status" value="1"/>
</dbReference>
<dbReference type="SUPFAM" id="SSF51556">
    <property type="entry name" value="Metallo-dependent hydrolases"/>
    <property type="match status" value="1"/>
</dbReference>
<dbReference type="InterPro" id="IPR032466">
    <property type="entry name" value="Metal_Hydrolase"/>
</dbReference>
<organism evidence="3">
    <name type="scientific">freshwater metagenome</name>
    <dbReference type="NCBI Taxonomy" id="449393"/>
    <lineage>
        <taxon>unclassified sequences</taxon>
        <taxon>metagenomes</taxon>
        <taxon>ecological metagenomes</taxon>
    </lineage>
</organism>
<evidence type="ECO:0000259" key="2">
    <source>
        <dbReference type="Pfam" id="PF01979"/>
    </source>
</evidence>
<gene>
    <name evidence="3" type="ORF">UFOPK1572_00252</name>
</gene>
<dbReference type="AlphaFoldDB" id="A0A6J6CLH0"/>
<dbReference type="InterPro" id="IPR050287">
    <property type="entry name" value="MTA/SAH_deaminase"/>
</dbReference>
<dbReference type="PANTHER" id="PTHR43794:SF11">
    <property type="entry name" value="AMIDOHYDROLASE-RELATED DOMAIN-CONTAINING PROTEIN"/>
    <property type="match status" value="1"/>
</dbReference>
<dbReference type="Gene3D" id="3.20.20.140">
    <property type="entry name" value="Metal-dependent hydrolases"/>
    <property type="match status" value="1"/>
</dbReference>
<proteinExistence type="predicted"/>
<dbReference type="Pfam" id="PF01979">
    <property type="entry name" value="Amidohydro_1"/>
    <property type="match status" value="1"/>
</dbReference>
<evidence type="ECO:0000313" key="3">
    <source>
        <dbReference type="EMBL" id="CAB4552177.1"/>
    </source>
</evidence>
<sequence length="354" mass="39101">MSAHTPGMVCSHHHLYSSLARGMPGPTSTPNNFTEILQNIWWKLDAALDPDIVYWSAALGAAEALLAGTTAIIDHHESPFSIEGSLDLIADACDFIGVRHILAYGVTDRWSDQGSLVTVLPSDAMTDAAYRGLEENKRYALTGRRSMVGVHAAFTCTDETLENVSELSRELGIGVHIHVAEALEDADAGSRLEKFAHDNWLLVHAVHLDRALPGFIAHNPRSNVNNSVGYARPAQRDSTVVLGTDGIGADMLEEFRLSFVRHREDDRNASPDVSWQWLQNGYLFFPEALNDKVTWSYDYVDDPWKTAFTPGIRCLDVVIDGQPLVHNGVPVHFDLDEVRAKASEQAARLFARMS</sequence>
<dbReference type="EMBL" id="CAEZTC010000018">
    <property type="protein sequence ID" value="CAB4552177.1"/>
    <property type="molecule type" value="Genomic_DNA"/>
</dbReference>
<feature type="domain" description="Amidohydrolase-related" evidence="2">
    <location>
        <begin position="5"/>
        <end position="266"/>
    </location>
</feature>
<reference evidence="3" key="1">
    <citation type="submission" date="2020-05" db="EMBL/GenBank/DDBJ databases">
        <authorList>
            <person name="Chiriac C."/>
            <person name="Salcher M."/>
            <person name="Ghai R."/>
            <person name="Kavagutti S V."/>
        </authorList>
    </citation>
    <scope>NUCLEOTIDE SEQUENCE</scope>
</reference>
<evidence type="ECO:0000256" key="1">
    <source>
        <dbReference type="ARBA" id="ARBA00022801"/>
    </source>
</evidence>
<dbReference type="InterPro" id="IPR011059">
    <property type="entry name" value="Metal-dep_hydrolase_composite"/>
</dbReference>
<keyword evidence="1" id="KW-0378">Hydrolase</keyword>
<dbReference type="GO" id="GO:0016810">
    <property type="term" value="F:hydrolase activity, acting on carbon-nitrogen (but not peptide) bonds"/>
    <property type="evidence" value="ECO:0007669"/>
    <property type="project" value="InterPro"/>
</dbReference>
<protein>
    <submittedName>
        <fullName evidence="3">Unannotated protein</fullName>
    </submittedName>
</protein>